<evidence type="ECO:0000313" key="2">
    <source>
        <dbReference type="EMBL" id="ARW59300.1"/>
    </source>
</evidence>
<sequence length="325" mass="39635">MIKYWPNTTSIKLNNYVVNLFYITKKKFVYDLSNNTQNYLYTDILNSMHKKKLFNIILREFEKLILDLTELNLGKQKLKQLNYQIFCDFIDNIVYEFIYYINKKYDQYQKTNIKIANNHKNNKILMIKHNLLLDNLLIYLILGSSFIDKHIFIFNKFYTPYQHVQILFENFIIQISHIIINKLFNNFLSLSELIQFLKKYSICNNAYISTRSIILFLNYLRWQNLIYSYIYQPQEIYNAHYQVLIFSNKGIIKKYIYISRVKDLEKLSKFKKIFIFLLEIKDTCIPKIEKFFLILIKYIFYIIINLINNTIILMIRIIMSYLYQQ</sequence>
<gene>
    <name evidence="2" type="primary">ycf55</name>
</gene>
<dbReference type="Pfam" id="PF12452">
    <property type="entry name" value="DUF3685"/>
    <property type="match status" value="1"/>
</dbReference>
<organism evidence="2">
    <name type="scientific">Dipterocladia arabiensis</name>
    <dbReference type="NCBI Taxonomy" id="2007176"/>
    <lineage>
        <taxon>Eukaryota</taxon>
        <taxon>Rhodophyta</taxon>
        <taxon>Florideophyceae</taxon>
        <taxon>Rhodymeniophycidae</taxon>
        <taxon>Ceramiales</taxon>
        <taxon>Dasyaceae</taxon>
        <taxon>Dipterocladia</taxon>
    </lineage>
</organism>
<keyword evidence="2" id="KW-0934">Plastid</keyword>
<dbReference type="PIRSF" id="PIRSF036962">
    <property type="entry name" value="UCP036962_SignTr_Ycf55"/>
    <property type="match status" value="1"/>
</dbReference>
<dbReference type="RefSeq" id="YP_009391156.1">
    <property type="nucleotide sequence ID" value="NC_035257.1"/>
</dbReference>
<geneLocation type="chloroplast" evidence="2"/>
<evidence type="ECO:0000256" key="1">
    <source>
        <dbReference type="SAM" id="Phobius"/>
    </source>
</evidence>
<feature type="transmembrane region" description="Helical" evidence="1">
    <location>
        <begin position="298"/>
        <end position="323"/>
    </location>
</feature>
<keyword evidence="2" id="KW-0150">Chloroplast</keyword>
<proteinExistence type="predicted"/>
<dbReference type="GeneID" id="33352714"/>
<dbReference type="EMBL" id="MF101408">
    <property type="protein sequence ID" value="ARW59300.1"/>
    <property type="molecule type" value="Genomic_DNA"/>
</dbReference>
<keyword evidence="1" id="KW-0472">Membrane</keyword>
<dbReference type="InterPro" id="IPR017077">
    <property type="entry name" value="Uncharacterised_Ycf55_algae"/>
</dbReference>
<dbReference type="InterPro" id="IPR022552">
    <property type="entry name" value="UPF_Ycf55"/>
</dbReference>
<accession>A0A1Z1M0B8</accession>
<name>A0A1Z1M0B8_9FLOR</name>
<protein>
    <submittedName>
        <fullName evidence="2">Uncharacterized protein</fullName>
    </submittedName>
</protein>
<reference evidence="2" key="1">
    <citation type="journal article" date="2017" name="J. Phycol.">
        <title>Analysis of chloroplast genomes and a supermatrix inform reclassification of the Rhodomelaceae (Rhodophyta).</title>
        <authorList>
            <person name="Diaz-Tapia P."/>
            <person name="Maggs C.A."/>
            <person name="West J.A."/>
            <person name="Verbruggen H."/>
        </authorList>
    </citation>
    <scope>NUCLEOTIDE SEQUENCE</scope>
    <source>
        <strain evidence="2">DHO101</strain>
    </source>
</reference>
<keyword evidence="1" id="KW-1133">Transmembrane helix</keyword>
<dbReference type="AlphaFoldDB" id="A0A1Z1M0B8"/>
<keyword evidence="1" id="KW-0812">Transmembrane</keyword>